<dbReference type="Pfam" id="PF01370">
    <property type="entry name" value="Epimerase"/>
    <property type="match status" value="1"/>
</dbReference>
<dbReference type="EMBL" id="LCFD01000002">
    <property type="protein sequence ID" value="KKS87473.1"/>
    <property type="molecule type" value="Genomic_DNA"/>
</dbReference>
<evidence type="ECO:0000313" key="4">
    <source>
        <dbReference type="Proteomes" id="UP000034050"/>
    </source>
</evidence>
<dbReference type="InterPro" id="IPR036291">
    <property type="entry name" value="NAD(P)-bd_dom_sf"/>
</dbReference>
<dbReference type="SUPFAM" id="SSF51735">
    <property type="entry name" value="NAD(P)-binding Rossmann-fold domains"/>
    <property type="match status" value="1"/>
</dbReference>
<dbReference type="InterPro" id="IPR001509">
    <property type="entry name" value="Epimerase_deHydtase"/>
</dbReference>
<evidence type="ECO:0000313" key="3">
    <source>
        <dbReference type="EMBL" id="KKS87473.1"/>
    </source>
</evidence>
<evidence type="ECO:0000259" key="2">
    <source>
        <dbReference type="Pfam" id="PF01370"/>
    </source>
</evidence>
<name>A0A0G1FKP8_9BACT</name>
<dbReference type="Proteomes" id="UP000034050">
    <property type="component" value="Unassembled WGS sequence"/>
</dbReference>
<dbReference type="STRING" id="1618446.UV61_C0002G0194"/>
<reference evidence="3 4" key="1">
    <citation type="journal article" date="2015" name="Nature">
        <title>rRNA introns, odd ribosomes, and small enigmatic genomes across a large radiation of phyla.</title>
        <authorList>
            <person name="Brown C.T."/>
            <person name="Hug L.A."/>
            <person name="Thomas B.C."/>
            <person name="Sharon I."/>
            <person name="Castelle C.J."/>
            <person name="Singh A."/>
            <person name="Wilkins M.J."/>
            <person name="Williams K.H."/>
            <person name="Banfield J.F."/>
        </authorList>
    </citation>
    <scope>NUCLEOTIDE SEQUENCE [LARGE SCALE GENOMIC DNA]</scope>
</reference>
<evidence type="ECO:0000256" key="1">
    <source>
        <dbReference type="ARBA" id="ARBA00007637"/>
    </source>
</evidence>
<feature type="domain" description="NAD-dependent epimerase/dehydratase" evidence="2">
    <location>
        <begin position="17"/>
        <end position="255"/>
    </location>
</feature>
<sequence length="328" mass="37529">MRFSKPRGQINLRKQRILVTGGTGFIGAHIVEALVRRKTQVVCTYTAQNPQSYFFQKKLDRSVILVKVDVRDFSQIYHLVTRFKIDYILHLAAQALVEVAYFDPKQTLETNILGTVNVLECARLYQQIKGVIVASSDKAYGKQVKSKTAYLETDQLRGDHPYEVSKSAADLIAQTYYKTFQVPVTVTRFGNVYGEGDLNFSRIIPGLVKALVQKETLEIRSDGTFVRDFIYVKDVVSGYLALLQNLEKYKGEVFNFSSHETLSVLELVNRAGKILHKKINYKIMESQKNEIPYQSLDFAKATKLLGFKPRYTIAKVLPKVYLWYSRLL</sequence>
<comment type="similarity">
    <text evidence="1">Belongs to the NAD(P)-dependent epimerase/dehydratase family.</text>
</comment>
<comment type="caution">
    <text evidence="3">The sequence shown here is derived from an EMBL/GenBank/DDBJ whole genome shotgun (WGS) entry which is preliminary data.</text>
</comment>
<protein>
    <recommendedName>
        <fullName evidence="2">NAD-dependent epimerase/dehydratase domain-containing protein</fullName>
    </recommendedName>
</protein>
<dbReference type="AlphaFoldDB" id="A0A0G1FKP8"/>
<dbReference type="PANTHER" id="PTHR43000">
    <property type="entry name" value="DTDP-D-GLUCOSE 4,6-DEHYDRATASE-RELATED"/>
    <property type="match status" value="1"/>
</dbReference>
<organism evidence="3 4">
    <name type="scientific">Candidatus Gottesmanbacteria bacterium GW2011_GWB1_43_11</name>
    <dbReference type="NCBI Taxonomy" id="1618446"/>
    <lineage>
        <taxon>Bacteria</taxon>
        <taxon>Candidatus Gottesmaniibacteriota</taxon>
    </lineage>
</organism>
<gene>
    <name evidence="3" type="ORF">UV61_C0002G0194</name>
</gene>
<dbReference type="Gene3D" id="3.40.50.720">
    <property type="entry name" value="NAD(P)-binding Rossmann-like Domain"/>
    <property type="match status" value="1"/>
</dbReference>
<proteinExistence type="inferred from homology"/>
<accession>A0A0G1FKP8</accession>